<feature type="domain" description="PASTA" evidence="5">
    <location>
        <begin position="697"/>
        <end position="756"/>
    </location>
</feature>
<dbReference type="GO" id="GO:0005886">
    <property type="term" value="C:plasma membrane"/>
    <property type="evidence" value="ECO:0007669"/>
    <property type="project" value="TreeGrafter"/>
</dbReference>
<comment type="caution">
    <text evidence="6">The sequence shown here is derived from an EMBL/GenBank/DDBJ whole genome shotgun (WGS) entry which is preliminary data.</text>
</comment>
<dbReference type="Pfam" id="PF03717">
    <property type="entry name" value="PBP_dimer"/>
    <property type="match status" value="1"/>
</dbReference>
<name>A0A9D1S8U0_9FIRM</name>
<proteinExistence type="inferred from homology"/>
<reference evidence="6" key="1">
    <citation type="submission" date="2020-10" db="EMBL/GenBank/DDBJ databases">
        <authorList>
            <person name="Gilroy R."/>
        </authorList>
    </citation>
    <scope>NUCLEOTIDE SEQUENCE</scope>
    <source>
        <strain evidence="6">CHK195-15760</strain>
    </source>
</reference>
<dbReference type="InterPro" id="IPR012338">
    <property type="entry name" value="Beta-lactam/transpept-like"/>
</dbReference>
<organism evidence="6 7">
    <name type="scientific">Candidatus Merdicola faecigallinarum</name>
    <dbReference type="NCBI Taxonomy" id="2840862"/>
    <lineage>
        <taxon>Bacteria</taxon>
        <taxon>Bacillati</taxon>
        <taxon>Bacillota</taxon>
        <taxon>Clostridia</taxon>
        <taxon>Candidatus Merdicola</taxon>
    </lineage>
</organism>
<dbReference type="InterPro" id="IPR005311">
    <property type="entry name" value="PBP_dimer"/>
</dbReference>
<dbReference type="GO" id="GO:0008658">
    <property type="term" value="F:penicillin binding"/>
    <property type="evidence" value="ECO:0007669"/>
    <property type="project" value="InterPro"/>
</dbReference>
<dbReference type="PROSITE" id="PS51178">
    <property type="entry name" value="PASTA"/>
    <property type="match status" value="2"/>
</dbReference>
<keyword evidence="3 4" id="KW-0472">Membrane</keyword>
<evidence type="ECO:0000256" key="2">
    <source>
        <dbReference type="ARBA" id="ARBA00007171"/>
    </source>
</evidence>
<dbReference type="SUPFAM" id="SSF56601">
    <property type="entry name" value="beta-lactamase/transpeptidase-like"/>
    <property type="match status" value="1"/>
</dbReference>
<evidence type="ECO:0000256" key="1">
    <source>
        <dbReference type="ARBA" id="ARBA00004370"/>
    </source>
</evidence>
<accession>A0A9D1S8U0</accession>
<evidence type="ECO:0000259" key="5">
    <source>
        <dbReference type="PROSITE" id="PS51178"/>
    </source>
</evidence>
<dbReference type="Gene3D" id="3.90.1310.10">
    <property type="entry name" value="Penicillin-binding protein 2a (Domain 2)"/>
    <property type="match status" value="1"/>
</dbReference>
<dbReference type="SUPFAM" id="SSF54184">
    <property type="entry name" value="Penicillin-binding protein 2x (pbp-2x), c-terminal domain"/>
    <property type="match status" value="2"/>
</dbReference>
<sequence length="757" mass="82985">MSKKFEKINFFKKQKEQKNSSTNELPNNTITKKYKGFLIFFFIILLALGIRIAWLQFVQGASLKESAYKQQTTNRIISPKRGTIYDSTGKTLALSSVVDTITINPSKITGKDEASTKEKKELVAKGLSDIFGLNYDEVFAKVNSDSSVETIIKKVDQDKVDQLQTWMKDNKITVGINIDEDTKRTYPYNNLASNLLGFCDDDNVGRHGVELKWNDILTGTPGKIVTSKDAFQDDIPDDDKTYIPVENGSDLVLTIDVNIQSIVEKYLKQAVEDNQCTKGGTVIAMDPSTGDVLAMACYPDFNLNTPFEPNESLKATWDTLDTAGKTEALTEMWRNRLVSSTYEPGSPFKLITAAVALEENITSEDVPNDFICQGYEQVADRKISCWSQQHKGPKTLRQALELSCNPSLMQLGKRIGAETLYKYYGLFGFFSKTGIDLPSESSSIFWDLDDVGPVELATMSFGQRINITPIQLITAVSAIANDGILMQPRVVKQIINTETNTTTDLDPVEVRQVISKSTSERMRSLMRSVVTDGSGRRADVAGYSIGGKTGTSEPPVGKPEEGYIASYIAIAPTEKPEIVLLMALHDPKGGSHQGGQICGPVVGQMLSEILPYLGLNSENVQATVTTEGNTSEFITVPDIRNKTVTEAEKVLKQAGFQVKVTTSGDKNSLLVQDQTPAPGTTLSKDSIIMLYTEENDTKVSVAVPDLKGLTAEQAKNSLISKNLNIQVEGSGVVTKQDINPNTSVEEGTVIKVTLESN</sequence>
<dbReference type="EMBL" id="DVNH01000006">
    <property type="protein sequence ID" value="HIU51140.1"/>
    <property type="molecule type" value="Genomic_DNA"/>
</dbReference>
<dbReference type="Gene3D" id="3.30.10.20">
    <property type="match status" value="2"/>
</dbReference>
<dbReference type="PANTHER" id="PTHR30627">
    <property type="entry name" value="PEPTIDOGLYCAN D,D-TRANSPEPTIDASE"/>
    <property type="match status" value="1"/>
</dbReference>
<dbReference type="AlphaFoldDB" id="A0A9D1S8U0"/>
<keyword evidence="4" id="KW-0812">Transmembrane</keyword>
<evidence type="ECO:0000313" key="7">
    <source>
        <dbReference type="Proteomes" id="UP000824093"/>
    </source>
</evidence>
<dbReference type="SUPFAM" id="SSF56519">
    <property type="entry name" value="Penicillin binding protein dimerisation domain"/>
    <property type="match status" value="1"/>
</dbReference>
<dbReference type="GO" id="GO:0071555">
    <property type="term" value="P:cell wall organization"/>
    <property type="evidence" value="ECO:0007669"/>
    <property type="project" value="TreeGrafter"/>
</dbReference>
<protein>
    <submittedName>
        <fullName evidence="6">PASTA domain-containing protein</fullName>
    </submittedName>
</protein>
<feature type="domain" description="PASTA" evidence="5">
    <location>
        <begin position="630"/>
        <end position="694"/>
    </location>
</feature>
<dbReference type="CDD" id="cd06576">
    <property type="entry name" value="PASTA_Pbp2x-like_1"/>
    <property type="match status" value="1"/>
</dbReference>
<feature type="transmembrane region" description="Helical" evidence="4">
    <location>
        <begin position="37"/>
        <end position="57"/>
    </location>
</feature>
<dbReference type="PANTHER" id="PTHR30627:SF1">
    <property type="entry name" value="PEPTIDOGLYCAN D,D-TRANSPEPTIDASE FTSI"/>
    <property type="match status" value="1"/>
</dbReference>
<evidence type="ECO:0000256" key="4">
    <source>
        <dbReference type="SAM" id="Phobius"/>
    </source>
</evidence>
<dbReference type="CDD" id="cd06575">
    <property type="entry name" value="PASTA_Pbp2x-like_2"/>
    <property type="match status" value="1"/>
</dbReference>
<dbReference type="InterPro" id="IPR005543">
    <property type="entry name" value="PASTA_dom"/>
</dbReference>
<reference evidence="6" key="2">
    <citation type="journal article" date="2021" name="PeerJ">
        <title>Extensive microbial diversity within the chicken gut microbiome revealed by metagenomics and culture.</title>
        <authorList>
            <person name="Gilroy R."/>
            <person name="Ravi A."/>
            <person name="Getino M."/>
            <person name="Pursley I."/>
            <person name="Horton D.L."/>
            <person name="Alikhan N.F."/>
            <person name="Baker D."/>
            <person name="Gharbi K."/>
            <person name="Hall N."/>
            <person name="Watson M."/>
            <person name="Adriaenssens E.M."/>
            <person name="Foster-Nyarko E."/>
            <person name="Jarju S."/>
            <person name="Secka A."/>
            <person name="Antonio M."/>
            <person name="Oren A."/>
            <person name="Chaudhuri R.R."/>
            <person name="La Ragione R."/>
            <person name="Hildebrand F."/>
            <person name="Pallen M.J."/>
        </authorList>
    </citation>
    <scope>NUCLEOTIDE SEQUENCE</scope>
    <source>
        <strain evidence="6">CHK195-15760</strain>
    </source>
</reference>
<keyword evidence="4" id="KW-1133">Transmembrane helix</keyword>
<dbReference type="Gene3D" id="3.40.710.10">
    <property type="entry name" value="DD-peptidase/beta-lactamase superfamily"/>
    <property type="match status" value="1"/>
</dbReference>
<dbReference type="Pfam" id="PF00905">
    <property type="entry name" value="Transpeptidase"/>
    <property type="match status" value="1"/>
</dbReference>
<gene>
    <name evidence="6" type="ORF">IAB70_00715</name>
</gene>
<evidence type="ECO:0000256" key="3">
    <source>
        <dbReference type="ARBA" id="ARBA00023136"/>
    </source>
</evidence>
<comment type="similarity">
    <text evidence="2">Belongs to the transpeptidase family.</text>
</comment>
<dbReference type="Pfam" id="PF03793">
    <property type="entry name" value="PASTA"/>
    <property type="match status" value="2"/>
</dbReference>
<comment type="subcellular location">
    <subcellularLocation>
        <location evidence="1">Membrane</location>
    </subcellularLocation>
</comment>
<dbReference type="Proteomes" id="UP000824093">
    <property type="component" value="Unassembled WGS sequence"/>
</dbReference>
<dbReference type="InterPro" id="IPR036138">
    <property type="entry name" value="PBP_dimer_sf"/>
</dbReference>
<dbReference type="InterPro" id="IPR050515">
    <property type="entry name" value="Beta-lactam/transpept"/>
</dbReference>
<dbReference type="InterPro" id="IPR001460">
    <property type="entry name" value="PCN-bd_Tpept"/>
</dbReference>
<evidence type="ECO:0000313" key="6">
    <source>
        <dbReference type="EMBL" id="HIU51140.1"/>
    </source>
</evidence>
<dbReference type="SMART" id="SM00740">
    <property type="entry name" value="PASTA"/>
    <property type="match status" value="2"/>
</dbReference>